<dbReference type="SUPFAM" id="SSF103473">
    <property type="entry name" value="MFS general substrate transporter"/>
    <property type="match status" value="1"/>
</dbReference>
<evidence type="ECO:0000256" key="5">
    <source>
        <dbReference type="ARBA" id="ARBA00023136"/>
    </source>
</evidence>
<evidence type="ECO:0000256" key="7">
    <source>
        <dbReference type="SAM" id="Phobius"/>
    </source>
</evidence>
<evidence type="ECO:0000313" key="9">
    <source>
        <dbReference type="EMBL" id="MER6434163.1"/>
    </source>
</evidence>
<keyword evidence="2" id="KW-0813">Transport</keyword>
<comment type="subcellular location">
    <subcellularLocation>
        <location evidence="1">Cell membrane</location>
        <topology evidence="1">Multi-pass membrane protein</topology>
    </subcellularLocation>
</comment>
<name>A0ABV1UK94_9ACTN</name>
<keyword evidence="4 7" id="KW-1133">Transmembrane helix</keyword>
<feature type="region of interest" description="Disordered" evidence="6">
    <location>
        <begin position="1"/>
        <end position="43"/>
    </location>
</feature>
<feature type="domain" description="Major facilitator superfamily (MFS) profile" evidence="8">
    <location>
        <begin position="67"/>
        <end position="473"/>
    </location>
</feature>
<feature type="transmembrane region" description="Helical" evidence="7">
    <location>
        <begin position="449"/>
        <end position="469"/>
    </location>
</feature>
<feature type="transmembrane region" description="Helical" evidence="7">
    <location>
        <begin position="161"/>
        <end position="182"/>
    </location>
</feature>
<keyword evidence="3 7" id="KW-0812">Transmembrane</keyword>
<evidence type="ECO:0000259" key="8">
    <source>
        <dbReference type="PROSITE" id="PS50850"/>
    </source>
</evidence>
<keyword evidence="10" id="KW-1185">Reference proteome</keyword>
<feature type="compositionally biased region" description="Basic and acidic residues" evidence="6">
    <location>
        <begin position="25"/>
        <end position="43"/>
    </location>
</feature>
<dbReference type="Proteomes" id="UP001470023">
    <property type="component" value="Unassembled WGS sequence"/>
</dbReference>
<dbReference type="PROSITE" id="PS50850">
    <property type="entry name" value="MFS"/>
    <property type="match status" value="1"/>
</dbReference>
<feature type="transmembrane region" description="Helical" evidence="7">
    <location>
        <begin position="135"/>
        <end position="155"/>
    </location>
</feature>
<feature type="transmembrane region" description="Helical" evidence="7">
    <location>
        <begin position="386"/>
        <end position="409"/>
    </location>
</feature>
<organism evidence="9 10">
    <name type="scientific">Streptomyces sp. 900105245</name>
    <dbReference type="NCBI Taxonomy" id="3154379"/>
    <lineage>
        <taxon>Bacteria</taxon>
        <taxon>Bacillati</taxon>
        <taxon>Actinomycetota</taxon>
        <taxon>Actinomycetes</taxon>
        <taxon>Kitasatosporales</taxon>
        <taxon>Streptomycetaceae</taxon>
        <taxon>Streptomyces</taxon>
    </lineage>
</organism>
<feature type="transmembrane region" description="Helical" evidence="7">
    <location>
        <begin position="360"/>
        <end position="380"/>
    </location>
</feature>
<dbReference type="PANTHER" id="PTHR23505:SF79">
    <property type="entry name" value="PROTEIN SPINSTER"/>
    <property type="match status" value="1"/>
</dbReference>
<dbReference type="PANTHER" id="PTHR23505">
    <property type="entry name" value="SPINSTER"/>
    <property type="match status" value="1"/>
</dbReference>
<protein>
    <submittedName>
        <fullName evidence="9">MFS transporter</fullName>
    </submittedName>
</protein>
<feature type="transmembrane region" description="Helical" evidence="7">
    <location>
        <begin position="226"/>
        <end position="249"/>
    </location>
</feature>
<evidence type="ECO:0000256" key="4">
    <source>
        <dbReference type="ARBA" id="ARBA00022989"/>
    </source>
</evidence>
<evidence type="ECO:0000256" key="3">
    <source>
        <dbReference type="ARBA" id="ARBA00022692"/>
    </source>
</evidence>
<dbReference type="EMBL" id="JBEPAZ010000088">
    <property type="protein sequence ID" value="MER6434163.1"/>
    <property type="molecule type" value="Genomic_DNA"/>
</dbReference>
<feature type="transmembrane region" description="Helical" evidence="7">
    <location>
        <begin position="289"/>
        <end position="307"/>
    </location>
</feature>
<gene>
    <name evidence="9" type="ORF">ABT272_41785</name>
</gene>
<dbReference type="InterPro" id="IPR011701">
    <property type="entry name" value="MFS"/>
</dbReference>
<evidence type="ECO:0000256" key="2">
    <source>
        <dbReference type="ARBA" id="ARBA00022448"/>
    </source>
</evidence>
<feature type="transmembrane region" description="Helical" evidence="7">
    <location>
        <begin position="104"/>
        <end position="128"/>
    </location>
</feature>
<reference evidence="9 10" key="1">
    <citation type="submission" date="2024-06" db="EMBL/GenBank/DDBJ databases">
        <title>The Natural Products Discovery Center: Release of the First 8490 Sequenced Strains for Exploring Actinobacteria Biosynthetic Diversity.</title>
        <authorList>
            <person name="Kalkreuter E."/>
            <person name="Kautsar S.A."/>
            <person name="Yang D."/>
            <person name="Bader C.D."/>
            <person name="Teijaro C.N."/>
            <person name="Fluegel L."/>
            <person name="Davis C.M."/>
            <person name="Simpson J.R."/>
            <person name="Lauterbach L."/>
            <person name="Steele A.D."/>
            <person name="Gui C."/>
            <person name="Meng S."/>
            <person name="Li G."/>
            <person name="Viehrig K."/>
            <person name="Ye F."/>
            <person name="Su P."/>
            <person name="Kiefer A.F."/>
            <person name="Nichols A."/>
            <person name="Cepeda A.J."/>
            <person name="Yan W."/>
            <person name="Fan B."/>
            <person name="Jiang Y."/>
            <person name="Adhikari A."/>
            <person name="Zheng C.-J."/>
            <person name="Schuster L."/>
            <person name="Cowan T.M."/>
            <person name="Smanski M.J."/>
            <person name="Chevrette M.G."/>
            <person name="De Carvalho L.P.S."/>
            <person name="Shen B."/>
        </authorList>
    </citation>
    <scope>NUCLEOTIDE SEQUENCE [LARGE SCALE GENOMIC DNA]</scope>
    <source>
        <strain evidence="9 10">NPDC001166</strain>
    </source>
</reference>
<comment type="caution">
    <text evidence="9">The sequence shown here is derived from an EMBL/GenBank/DDBJ whole genome shotgun (WGS) entry which is preliminary data.</text>
</comment>
<feature type="transmembrane region" description="Helical" evidence="7">
    <location>
        <begin position="421"/>
        <end position="443"/>
    </location>
</feature>
<dbReference type="Pfam" id="PF07690">
    <property type="entry name" value="MFS_1"/>
    <property type="match status" value="1"/>
</dbReference>
<evidence type="ECO:0000256" key="1">
    <source>
        <dbReference type="ARBA" id="ARBA00004651"/>
    </source>
</evidence>
<sequence length="494" mass="52115">MTANLPDRLVSDRPATDGFDPGRPGPDRPEDHPSEADRFQADPLRDDRLPVVGTAKMGLRDALRRGGWAICSLAVPLVAMEQLTREATTVLAPDIRDHFGISDALLVAIAGFAGVALTVGGIPMAWLADRISRTYLVVSSAGLGACALLGAGLAQNTWQLFIAYIFTGIAAAYSSPVFLSMLTDAYPAEGRGRILSLHAIATPLGQAIGPTLAGSIAALAGGDEEAWRWAYIGLAMPYSLLAVSAAVFLKEPIRGQPERQMLLGRTEKRTDEPPVGIVQALRGMMRVKTFVHMCLGIGVLGLALFTLPLQMSLLLGDEYGYGAFDRGLVFSLIQVPVIAAMFIGGHQFDRSYRRHPPRIMHIAGSALLAFGALIGVGVWLQPAWALLGFYVLACMCSGTALVAVSPLIAAVTPVRLRTQAFAILPVFTFLMGGFIGSVFAGTISDSHGARAALTAAVPLSAFVAGATFLRGARFLQSDISMAANGLVADGKTDS</sequence>
<evidence type="ECO:0000256" key="6">
    <source>
        <dbReference type="SAM" id="MobiDB-lite"/>
    </source>
</evidence>
<dbReference type="InterPro" id="IPR036259">
    <property type="entry name" value="MFS_trans_sf"/>
</dbReference>
<evidence type="ECO:0000313" key="10">
    <source>
        <dbReference type="Proteomes" id="UP001470023"/>
    </source>
</evidence>
<dbReference type="InterPro" id="IPR044770">
    <property type="entry name" value="MFS_spinster-like"/>
</dbReference>
<dbReference type="Gene3D" id="1.20.1250.20">
    <property type="entry name" value="MFS general substrate transporter like domains"/>
    <property type="match status" value="1"/>
</dbReference>
<dbReference type="RefSeq" id="WP_352066045.1">
    <property type="nucleotide sequence ID" value="NZ_JBEPAZ010000088.1"/>
</dbReference>
<keyword evidence="5 7" id="KW-0472">Membrane</keyword>
<proteinExistence type="predicted"/>
<accession>A0ABV1UK94</accession>
<dbReference type="InterPro" id="IPR020846">
    <property type="entry name" value="MFS_dom"/>
</dbReference>
<feature type="transmembrane region" description="Helical" evidence="7">
    <location>
        <begin position="327"/>
        <end position="348"/>
    </location>
</feature>